<comment type="similarity">
    <text evidence="1">Belongs to the cytidine and deoxycytidylate deaminase family.</text>
</comment>
<dbReference type="InterPro" id="IPR016193">
    <property type="entry name" value="Cytidine_deaminase-like"/>
</dbReference>
<reference evidence="3 4" key="1">
    <citation type="submission" date="2016-10" db="EMBL/GenBank/DDBJ databases">
        <authorList>
            <person name="de Groot N.N."/>
        </authorList>
    </citation>
    <scope>NUCLEOTIDE SEQUENCE [LARGE SCALE GENOMIC DNA]</scope>
    <source>
        <strain evidence="3 4">Z108</strain>
    </source>
</reference>
<dbReference type="GO" id="GO:0008270">
    <property type="term" value="F:zinc ion binding"/>
    <property type="evidence" value="ECO:0007669"/>
    <property type="project" value="TreeGrafter"/>
</dbReference>
<evidence type="ECO:0000313" key="3">
    <source>
        <dbReference type="EMBL" id="SFH91040.1"/>
    </source>
</evidence>
<sequence>MNTEIVDTMVRVAMQAMDNAYVPYSKAAIGACVLASDGTFYTGCNIENAIPRLSVFAEEVAMYRAIADGKREFDGIAVIADTEKPFIPNGAVCQLLAEFNVQEIIMANMHGVLKTVTLDELMPYARELIGNPMQLDEEDF</sequence>
<dbReference type="CDD" id="cd01283">
    <property type="entry name" value="cytidine_deaminase"/>
    <property type="match status" value="1"/>
</dbReference>
<evidence type="ECO:0000256" key="1">
    <source>
        <dbReference type="ARBA" id="ARBA00006576"/>
    </source>
</evidence>
<dbReference type="NCBIfam" id="NF004064">
    <property type="entry name" value="PRK05578.1"/>
    <property type="match status" value="1"/>
</dbReference>
<dbReference type="PANTHER" id="PTHR11644:SF2">
    <property type="entry name" value="CYTIDINE DEAMINASE"/>
    <property type="match status" value="1"/>
</dbReference>
<accession>A0A1I3DWC1</accession>
<dbReference type="Pfam" id="PF00383">
    <property type="entry name" value="dCMP_cyt_deam_1"/>
    <property type="match status" value="1"/>
</dbReference>
<feature type="domain" description="CMP/dCMP-type deaminase" evidence="2">
    <location>
        <begin position="4"/>
        <end position="129"/>
    </location>
</feature>
<proteinExistence type="inferred from homology"/>
<dbReference type="AlphaFoldDB" id="A0A1I3DWC1"/>
<dbReference type="PANTHER" id="PTHR11644">
    <property type="entry name" value="CYTIDINE DEAMINASE"/>
    <property type="match status" value="1"/>
</dbReference>
<dbReference type="GO" id="GO:0004126">
    <property type="term" value="F:cytidine deaminase activity"/>
    <property type="evidence" value="ECO:0007669"/>
    <property type="project" value="TreeGrafter"/>
</dbReference>
<dbReference type="RefSeq" id="WP_075442820.1">
    <property type="nucleotide sequence ID" value="NZ_FOQK01000008.1"/>
</dbReference>
<dbReference type="SUPFAM" id="SSF53927">
    <property type="entry name" value="Cytidine deaminase-like"/>
    <property type="match status" value="1"/>
</dbReference>
<organism evidence="3 4">
    <name type="scientific">Selenomonas ruminantium</name>
    <dbReference type="NCBI Taxonomy" id="971"/>
    <lineage>
        <taxon>Bacteria</taxon>
        <taxon>Bacillati</taxon>
        <taxon>Bacillota</taxon>
        <taxon>Negativicutes</taxon>
        <taxon>Selenomonadales</taxon>
        <taxon>Selenomonadaceae</taxon>
        <taxon>Selenomonas</taxon>
    </lineage>
</organism>
<protein>
    <submittedName>
        <fullName evidence="3">Cytidine deaminase</fullName>
    </submittedName>
</protein>
<dbReference type="OrthoDB" id="9795347at2"/>
<dbReference type="EMBL" id="FOQK01000008">
    <property type="protein sequence ID" value="SFH91040.1"/>
    <property type="molecule type" value="Genomic_DNA"/>
</dbReference>
<evidence type="ECO:0000259" key="2">
    <source>
        <dbReference type="PROSITE" id="PS51747"/>
    </source>
</evidence>
<dbReference type="Proteomes" id="UP000183639">
    <property type="component" value="Unassembled WGS sequence"/>
</dbReference>
<dbReference type="InterPro" id="IPR050202">
    <property type="entry name" value="Cyt/Deoxycyt_deaminase"/>
</dbReference>
<dbReference type="GO" id="GO:0005829">
    <property type="term" value="C:cytosol"/>
    <property type="evidence" value="ECO:0007669"/>
    <property type="project" value="TreeGrafter"/>
</dbReference>
<dbReference type="InterPro" id="IPR002125">
    <property type="entry name" value="CMP_dCMP_dom"/>
</dbReference>
<evidence type="ECO:0000313" key="4">
    <source>
        <dbReference type="Proteomes" id="UP000183639"/>
    </source>
</evidence>
<dbReference type="Gene3D" id="3.40.140.10">
    <property type="entry name" value="Cytidine Deaminase, domain 2"/>
    <property type="match status" value="1"/>
</dbReference>
<dbReference type="GO" id="GO:0072527">
    <property type="term" value="P:pyrimidine-containing compound metabolic process"/>
    <property type="evidence" value="ECO:0007669"/>
    <property type="project" value="UniProtKB-ARBA"/>
</dbReference>
<dbReference type="GO" id="GO:0055086">
    <property type="term" value="P:nucleobase-containing small molecule metabolic process"/>
    <property type="evidence" value="ECO:0007669"/>
    <property type="project" value="UniProtKB-ARBA"/>
</dbReference>
<name>A0A1I3DWC1_SELRU</name>
<dbReference type="PROSITE" id="PS51747">
    <property type="entry name" value="CYT_DCMP_DEAMINASES_2"/>
    <property type="match status" value="1"/>
</dbReference>
<gene>
    <name evidence="3" type="ORF">SAMN04487861_10830</name>
</gene>